<dbReference type="AlphaFoldDB" id="A0A9X1Q249"/>
<protein>
    <submittedName>
        <fullName evidence="7">TauD/TfdA family dioxygenase</fullName>
    </submittedName>
</protein>
<evidence type="ECO:0000256" key="4">
    <source>
        <dbReference type="ARBA" id="ARBA00023004"/>
    </source>
</evidence>
<evidence type="ECO:0000256" key="2">
    <source>
        <dbReference type="ARBA" id="ARBA00022723"/>
    </source>
</evidence>
<evidence type="ECO:0000256" key="5">
    <source>
        <dbReference type="PIRSR" id="PIRSR019543-2"/>
    </source>
</evidence>
<accession>A0A9X1Q249</accession>
<dbReference type="InterPro" id="IPR042098">
    <property type="entry name" value="TauD-like_sf"/>
</dbReference>
<comment type="caution">
    <text evidence="7">The sequence shown here is derived from an EMBL/GenBank/DDBJ whole genome shotgun (WGS) entry which is preliminary data.</text>
</comment>
<feature type="domain" description="TauD/TfdA-like" evidence="6">
    <location>
        <begin position="146"/>
        <end position="326"/>
    </location>
</feature>
<dbReference type="InterPro" id="IPR014503">
    <property type="entry name" value="Clavaminate_syn-like"/>
</dbReference>
<organism evidence="7 8">
    <name type="scientific">Streptomyces muensis</name>
    <dbReference type="NCBI Taxonomy" id="1077944"/>
    <lineage>
        <taxon>Bacteria</taxon>
        <taxon>Bacillati</taxon>
        <taxon>Actinomycetota</taxon>
        <taxon>Actinomycetes</taxon>
        <taxon>Kitasatosporales</taxon>
        <taxon>Streptomycetaceae</taxon>
        <taxon>Streptomyces</taxon>
    </lineage>
</organism>
<dbReference type="InterPro" id="IPR053447">
    <property type="entry name" value="Alpha-KG_dependent_hydroxylase"/>
</dbReference>
<keyword evidence="2 5" id="KW-0479">Metal-binding</keyword>
<evidence type="ECO:0000256" key="3">
    <source>
        <dbReference type="ARBA" id="ARBA00023002"/>
    </source>
</evidence>
<keyword evidence="3" id="KW-0560">Oxidoreductase</keyword>
<dbReference type="NCBIfam" id="NF041363">
    <property type="entry name" value="GntD_guanitoxin"/>
    <property type="match status" value="1"/>
</dbReference>
<keyword evidence="4 5" id="KW-0408">Iron</keyword>
<evidence type="ECO:0000259" key="6">
    <source>
        <dbReference type="Pfam" id="PF02668"/>
    </source>
</evidence>
<dbReference type="Proteomes" id="UP001139384">
    <property type="component" value="Unassembled WGS sequence"/>
</dbReference>
<dbReference type="RefSeq" id="WP_234765721.1">
    <property type="nucleotide sequence ID" value="NZ_JAKEIP010000137.1"/>
</dbReference>
<reference evidence="7" key="1">
    <citation type="submission" date="2022-01" db="EMBL/GenBank/DDBJ databases">
        <title>Draft Genome Sequences of Seven Type Strains of the Genus Streptomyces.</title>
        <authorList>
            <person name="Aziz S."/>
            <person name="Coretto E."/>
            <person name="Chronakova A."/>
            <person name="Sproer C."/>
            <person name="Huber K."/>
            <person name="Nouioui I."/>
            <person name="Gross H."/>
        </authorList>
    </citation>
    <scope>NUCLEOTIDE SEQUENCE</scope>
    <source>
        <strain evidence="7">DSM 103493</strain>
    </source>
</reference>
<dbReference type="EMBL" id="JAKEIP010000137">
    <property type="protein sequence ID" value="MCF1597263.1"/>
    <property type="molecule type" value="Genomic_DNA"/>
</dbReference>
<evidence type="ECO:0000313" key="8">
    <source>
        <dbReference type="Proteomes" id="UP001139384"/>
    </source>
</evidence>
<keyword evidence="8" id="KW-1185">Reference proteome</keyword>
<dbReference type="SUPFAM" id="SSF51197">
    <property type="entry name" value="Clavaminate synthase-like"/>
    <property type="match status" value="1"/>
</dbReference>
<sequence>MQKRGKYMATYAEPLLRYDLSADEVAELEVLLADLVRSERDPGEMRFHDDAWEYAARLPTGLRAALEDFRRTDPAAGIQIHGLPVDDTVVGPTPGDWQAAAGSVRARREEFFLALVSRCLGDVFGWSTLQAGRPIQNVLPIAGEEDQQSGHGSDTLLEWHTEDGFHPYRCDYLLLFGVRNHDHVPTTLSSVRDVHLPDDVRRVLAEPRFYILPDDEHLRQLAARDPHHPGLMRMIRMRETPEPVAVLFGAADSPFLRIDPFFMRCVDDDTEAEQALKALVTELERVQQDVVVGAGSLLVVDNYLAVHGRRAFTARYDGTDRWLKKATVTRDLRKSRDSRETAADRVLV</sequence>
<name>A0A9X1Q249_STRM4</name>
<feature type="binding site" evidence="5">
    <location>
        <position position="160"/>
    </location>
    <ligand>
        <name>Fe cation</name>
        <dbReference type="ChEBI" id="CHEBI:24875"/>
    </ligand>
</feature>
<feature type="binding site" evidence="5">
    <location>
        <position position="162"/>
    </location>
    <ligand>
        <name>Fe cation</name>
        <dbReference type="ChEBI" id="CHEBI:24875"/>
    </ligand>
</feature>
<evidence type="ECO:0000256" key="1">
    <source>
        <dbReference type="ARBA" id="ARBA00008425"/>
    </source>
</evidence>
<dbReference type="GO" id="GO:0051213">
    <property type="term" value="F:dioxygenase activity"/>
    <property type="evidence" value="ECO:0007669"/>
    <property type="project" value="UniProtKB-KW"/>
</dbReference>
<dbReference type="Pfam" id="PF02668">
    <property type="entry name" value="TauD"/>
    <property type="match status" value="1"/>
</dbReference>
<dbReference type="InterPro" id="IPR003819">
    <property type="entry name" value="TauD/TfdA-like"/>
</dbReference>
<evidence type="ECO:0000313" key="7">
    <source>
        <dbReference type="EMBL" id="MCF1597263.1"/>
    </source>
</evidence>
<proteinExistence type="inferred from homology"/>
<gene>
    <name evidence="7" type="ORF">L0P92_27420</name>
</gene>
<comment type="similarity">
    <text evidence="1">Belongs to the clavaminate synthase family.</text>
</comment>
<dbReference type="Gene3D" id="3.60.130.10">
    <property type="entry name" value="Clavaminate synthase-like"/>
    <property type="match status" value="1"/>
</dbReference>
<keyword evidence="7" id="KW-0223">Dioxygenase</keyword>
<dbReference type="GO" id="GO:0005506">
    <property type="term" value="F:iron ion binding"/>
    <property type="evidence" value="ECO:0007669"/>
    <property type="project" value="InterPro"/>
</dbReference>
<dbReference type="PIRSF" id="PIRSF019543">
    <property type="entry name" value="Clavaminate_syn"/>
    <property type="match status" value="1"/>
</dbReference>